<dbReference type="PANTHER" id="PTHR37468">
    <property type="entry name" value="SULFATE TRANSPORTER CYSZ"/>
    <property type="match status" value="1"/>
</dbReference>
<evidence type="ECO:0000313" key="12">
    <source>
        <dbReference type="EMBL" id="QEL12586.1"/>
    </source>
</evidence>
<gene>
    <name evidence="11 12" type="primary">cysZ</name>
    <name evidence="12" type="ORF">FY550_16510</name>
</gene>
<sequence length="252" mass="28936">MINAASALGEGIRMVLRPGARRYVYIPLLINLLLYIAAVWWLVNSFEGWIDYWMAQVPSWLAWLSWLIWPILVVAMALAVIFTFTMVANAIASPFYGFLAERIEQRLSNAPVSDERSLWQQALDGIRRELHKLGWMLPRMLVLFVLGFIPVINLAAPVLWALFSAWSLAIQYLDYPMDLHQVSFTRMRELLRRRWWTTLTFGGVVAATVWIPLVNLLIMPGAVAAGVLMWRQHYRTLALPEGNEAAARDRIR</sequence>
<dbReference type="InterPro" id="IPR059112">
    <property type="entry name" value="CysZ/EI24"/>
</dbReference>
<dbReference type="GO" id="GO:0019344">
    <property type="term" value="P:cysteine biosynthetic process"/>
    <property type="evidence" value="ECO:0007669"/>
    <property type="project" value="UniProtKB-UniRule"/>
</dbReference>
<dbReference type="PANTHER" id="PTHR37468:SF1">
    <property type="entry name" value="SULFATE TRANSPORTER CYSZ"/>
    <property type="match status" value="1"/>
</dbReference>
<dbReference type="InterPro" id="IPR050480">
    <property type="entry name" value="CysZ-like"/>
</dbReference>
<keyword evidence="13" id="KW-1185">Reference proteome</keyword>
<evidence type="ECO:0000256" key="7">
    <source>
        <dbReference type="ARBA" id="ARBA00022989"/>
    </source>
</evidence>
<dbReference type="RefSeq" id="WP_070980147.1">
    <property type="nucleotide sequence ID" value="NZ_CP043420.1"/>
</dbReference>
<dbReference type="HAMAP" id="MF_00468">
    <property type="entry name" value="CysZ"/>
    <property type="match status" value="1"/>
</dbReference>
<keyword evidence="4 11" id="KW-0997">Cell inner membrane</keyword>
<proteinExistence type="inferred from homology"/>
<keyword evidence="5 11" id="KW-0028">Amino-acid biosynthesis</keyword>
<feature type="transmembrane region" description="Helical" evidence="11">
    <location>
        <begin position="133"/>
        <end position="152"/>
    </location>
</feature>
<evidence type="ECO:0000256" key="3">
    <source>
        <dbReference type="ARBA" id="ARBA00022475"/>
    </source>
</evidence>
<reference evidence="12 13" key="1">
    <citation type="submission" date="2019-08" db="EMBL/GenBank/DDBJ databases">
        <title>Complete genome sequence of Kushneria sp. YCWA18, a halophilic phosphate-solubilizing bacterium isolated from Daqiao saltern in China.</title>
        <authorList>
            <person name="Du G.-X."/>
            <person name="Qu L.-Y."/>
        </authorList>
    </citation>
    <scope>NUCLEOTIDE SEQUENCE [LARGE SCALE GENOMIC DNA]</scope>
    <source>
        <strain evidence="12 13">YCWA18</strain>
    </source>
</reference>
<accession>A0A1S1NS68</accession>
<dbReference type="KEGG" id="kuy:FY550_16510"/>
<evidence type="ECO:0000256" key="4">
    <source>
        <dbReference type="ARBA" id="ARBA00022519"/>
    </source>
</evidence>
<dbReference type="GO" id="GO:0000103">
    <property type="term" value="P:sulfate assimilation"/>
    <property type="evidence" value="ECO:0007669"/>
    <property type="project" value="InterPro"/>
</dbReference>
<dbReference type="InterPro" id="IPR022985">
    <property type="entry name" value="Sulfate_CysZ"/>
</dbReference>
<dbReference type="NCBIfam" id="NF003433">
    <property type="entry name" value="PRK04949.1"/>
    <property type="match status" value="1"/>
</dbReference>
<dbReference type="OrthoDB" id="5292355at2"/>
<keyword evidence="2 11" id="KW-0813">Transport</keyword>
<comment type="function">
    <text evidence="11">High affinity, high specificity proton-dependent sulfate transporter, which mediates sulfate uptake. Provides the sulfur source for the cysteine synthesis pathway.</text>
</comment>
<protein>
    <recommendedName>
        <fullName evidence="11">Sulfate transporter CysZ</fullName>
    </recommendedName>
</protein>
<feature type="transmembrane region" description="Helical" evidence="11">
    <location>
        <begin position="195"/>
        <end position="218"/>
    </location>
</feature>
<comment type="similarity">
    <text evidence="11">Belongs to the CysZ family.</text>
</comment>
<dbReference type="Pfam" id="PF07264">
    <property type="entry name" value="EI24"/>
    <property type="match status" value="1"/>
</dbReference>
<keyword evidence="8 11" id="KW-0764">Sulfate transport</keyword>
<evidence type="ECO:0000256" key="9">
    <source>
        <dbReference type="ARBA" id="ARBA00023136"/>
    </source>
</evidence>
<keyword evidence="3 11" id="KW-1003">Cell membrane</keyword>
<dbReference type="EMBL" id="CP043420">
    <property type="protein sequence ID" value="QEL12586.1"/>
    <property type="molecule type" value="Genomic_DNA"/>
</dbReference>
<dbReference type="GO" id="GO:0005886">
    <property type="term" value="C:plasma membrane"/>
    <property type="evidence" value="ECO:0007669"/>
    <property type="project" value="UniProtKB-SubCell"/>
</dbReference>
<evidence type="ECO:0000256" key="10">
    <source>
        <dbReference type="ARBA" id="ARBA00023192"/>
    </source>
</evidence>
<name>A0A1S1NS68_9GAMM</name>
<evidence type="ECO:0000256" key="11">
    <source>
        <dbReference type="HAMAP-Rule" id="MF_00468"/>
    </source>
</evidence>
<dbReference type="GO" id="GO:0009675">
    <property type="term" value="F:high-affinity sulfate:proton symporter activity"/>
    <property type="evidence" value="ECO:0007669"/>
    <property type="project" value="TreeGrafter"/>
</dbReference>
<evidence type="ECO:0000256" key="2">
    <source>
        <dbReference type="ARBA" id="ARBA00022448"/>
    </source>
</evidence>
<keyword evidence="9 11" id="KW-0472">Membrane</keyword>
<evidence type="ECO:0000256" key="6">
    <source>
        <dbReference type="ARBA" id="ARBA00022692"/>
    </source>
</evidence>
<comment type="subcellular location">
    <subcellularLocation>
        <location evidence="11">Cell inner membrane</location>
        <topology evidence="11">Multi-pass membrane protein</topology>
    </subcellularLocation>
    <subcellularLocation>
        <location evidence="1">Membrane</location>
        <topology evidence="1">Multi-pass membrane protein</topology>
    </subcellularLocation>
</comment>
<feature type="transmembrane region" description="Helical" evidence="11">
    <location>
        <begin position="23"/>
        <end position="43"/>
    </location>
</feature>
<organism evidence="12 13">
    <name type="scientific">Kushneria phosphatilytica</name>
    <dbReference type="NCBI Taxonomy" id="657387"/>
    <lineage>
        <taxon>Bacteria</taxon>
        <taxon>Pseudomonadati</taxon>
        <taxon>Pseudomonadota</taxon>
        <taxon>Gammaproteobacteria</taxon>
        <taxon>Oceanospirillales</taxon>
        <taxon>Halomonadaceae</taxon>
        <taxon>Kushneria</taxon>
    </lineage>
</organism>
<dbReference type="Proteomes" id="UP000322553">
    <property type="component" value="Chromosome"/>
</dbReference>
<evidence type="ECO:0000256" key="5">
    <source>
        <dbReference type="ARBA" id="ARBA00022605"/>
    </source>
</evidence>
<evidence type="ECO:0000256" key="8">
    <source>
        <dbReference type="ARBA" id="ARBA00023032"/>
    </source>
</evidence>
<dbReference type="AlphaFoldDB" id="A0A1S1NS68"/>
<keyword evidence="7 11" id="KW-1133">Transmembrane helix</keyword>
<evidence type="ECO:0000256" key="1">
    <source>
        <dbReference type="ARBA" id="ARBA00004141"/>
    </source>
</evidence>
<dbReference type="STRING" id="657387.BH688_12715"/>
<evidence type="ECO:0000313" key="13">
    <source>
        <dbReference type="Proteomes" id="UP000322553"/>
    </source>
</evidence>
<keyword evidence="6 11" id="KW-0812">Transmembrane</keyword>
<feature type="transmembrane region" description="Helical" evidence="11">
    <location>
        <begin position="63"/>
        <end position="92"/>
    </location>
</feature>
<keyword evidence="10 11" id="KW-0198">Cysteine biosynthesis</keyword>